<reference evidence="2" key="1">
    <citation type="submission" date="2020-01" db="EMBL/GenBank/DDBJ databases">
        <authorList>
            <consortium name="DOE Joint Genome Institute"/>
            <person name="Haridas S."/>
            <person name="Albert R."/>
            <person name="Binder M."/>
            <person name="Bloem J."/>
            <person name="Labutti K."/>
            <person name="Salamov A."/>
            <person name="Andreopoulos B."/>
            <person name="Baker S.E."/>
            <person name="Barry K."/>
            <person name="Bills G."/>
            <person name="Bluhm B.H."/>
            <person name="Cannon C."/>
            <person name="Castanera R."/>
            <person name="Culley D.E."/>
            <person name="Daum C."/>
            <person name="Ezra D."/>
            <person name="Gonzalez J.B."/>
            <person name="Henrissat B."/>
            <person name="Kuo A."/>
            <person name="Liang C."/>
            <person name="Lipzen A."/>
            <person name="Lutzoni F."/>
            <person name="Magnuson J."/>
            <person name="Mondo S."/>
            <person name="Nolan M."/>
            <person name="Ohm R."/>
            <person name="Pangilinan J."/>
            <person name="Park H.-J."/>
            <person name="Ramirez L."/>
            <person name="Alfaro M."/>
            <person name="Sun H."/>
            <person name="Tritt A."/>
            <person name="Yoshinaga Y."/>
            <person name="Zwiers L.-H."/>
            <person name="Turgeon B.G."/>
            <person name="Goodwin S.B."/>
            <person name="Spatafora J.W."/>
            <person name="Crous P.W."/>
            <person name="Grigoriev I.V."/>
        </authorList>
    </citation>
    <scope>NUCLEOTIDE SEQUENCE</scope>
    <source>
        <strain evidence="2">P77</strain>
    </source>
</reference>
<accession>A0A6A5KRM6</accession>
<proteinExistence type="predicted"/>
<dbReference type="Pfam" id="PF20253">
    <property type="entry name" value="DUF6604"/>
    <property type="match status" value="1"/>
</dbReference>
<evidence type="ECO:0000313" key="3">
    <source>
        <dbReference type="Proteomes" id="UP000800040"/>
    </source>
</evidence>
<dbReference type="EMBL" id="ML975255">
    <property type="protein sequence ID" value="KAF1838149.1"/>
    <property type="molecule type" value="Genomic_DNA"/>
</dbReference>
<keyword evidence="3" id="KW-1185">Reference proteome</keyword>
<dbReference type="AlphaFoldDB" id="A0A6A5KRM6"/>
<feature type="non-terminal residue" evidence="2">
    <location>
        <position position="155"/>
    </location>
</feature>
<feature type="domain" description="DUF6604" evidence="1">
    <location>
        <begin position="12"/>
        <end position="150"/>
    </location>
</feature>
<organism evidence="2 3">
    <name type="scientific">Decorospora gaudefroyi</name>
    <dbReference type="NCBI Taxonomy" id="184978"/>
    <lineage>
        <taxon>Eukaryota</taxon>
        <taxon>Fungi</taxon>
        <taxon>Dikarya</taxon>
        <taxon>Ascomycota</taxon>
        <taxon>Pezizomycotina</taxon>
        <taxon>Dothideomycetes</taxon>
        <taxon>Pleosporomycetidae</taxon>
        <taxon>Pleosporales</taxon>
        <taxon>Pleosporineae</taxon>
        <taxon>Pleosporaceae</taxon>
        <taxon>Decorospora</taxon>
    </lineage>
</organism>
<name>A0A6A5KRM6_9PLEO</name>
<evidence type="ECO:0000259" key="1">
    <source>
        <dbReference type="Pfam" id="PF20253"/>
    </source>
</evidence>
<evidence type="ECO:0000313" key="2">
    <source>
        <dbReference type="EMBL" id="KAF1838149.1"/>
    </source>
</evidence>
<dbReference type="InterPro" id="IPR046539">
    <property type="entry name" value="DUF6604"/>
</dbReference>
<dbReference type="PANTHER" id="PTHR38795">
    <property type="entry name" value="DUF6604 DOMAIN-CONTAINING PROTEIN"/>
    <property type="match status" value="1"/>
</dbReference>
<dbReference type="Proteomes" id="UP000800040">
    <property type="component" value="Unassembled WGS sequence"/>
</dbReference>
<sequence>MASTTSLGSYEQYKLDTKRFILWLVVTARAFGHKIRDPAAVLQDAAKQQPSGRLNGKARKAAPPIAALSASKIKYDITTDKTLELAEYVRGQDMVATMPKFVWHSYKRAIKTRERYAARYAKEELTDKKGNDGHAYFLWVLKRCHEIFEKNLKVQ</sequence>
<protein>
    <recommendedName>
        <fullName evidence="1">DUF6604 domain-containing protein</fullName>
    </recommendedName>
</protein>
<gene>
    <name evidence="2" type="ORF">BDW02DRAFT_489872</name>
</gene>
<dbReference type="PANTHER" id="PTHR38795:SF1">
    <property type="entry name" value="DUF6604 DOMAIN-CONTAINING PROTEIN"/>
    <property type="match status" value="1"/>
</dbReference>